<evidence type="ECO:0000256" key="1">
    <source>
        <dbReference type="SAM" id="MobiDB-lite"/>
    </source>
</evidence>
<dbReference type="AlphaFoldDB" id="A0ABD3WMA5"/>
<keyword evidence="3" id="KW-1185">Reference proteome</keyword>
<protein>
    <submittedName>
        <fullName evidence="2">Uncharacterized protein</fullName>
    </submittedName>
</protein>
<gene>
    <name evidence="2" type="ORF">ACJMK2_036937</name>
</gene>
<proteinExistence type="predicted"/>
<name>A0ABD3WMA5_SINWO</name>
<accession>A0ABD3WMA5</accession>
<reference evidence="2 3" key="1">
    <citation type="submission" date="2024-11" db="EMBL/GenBank/DDBJ databases">
        <title>Chromosome-level genome assembly of the freshwater bivalve Anodonta woodiana.</title>
        <authorList>
            <person name="Chen X."/>
        </authorList>
    </citation>
    <scope>NUCLEOTIDE SEQUENCE [LARGE SCALE GENOMIC DNA]</scope>
    <source>
        <strain evidence="2">MN2024</strain>
        <tissue evidence="2">Gills</tissue>
    </source>
</reference>
<feature type="region of interest" description="Disordered" evidence="1">
    <location>
        <begin position="1"/>
        <end position="28"/>
    </location>
</feature>
<organism evidence="2 3">
    <name type="scientific">Sinanodonta woodiana</name>
    <name type="common">Chinese pond mussel</name>
    <name type="synonym">Anodonta woodiana</name>
    <dbReference type="NCBI Taxonomy" id="1069815"/>
    <lineage>
        <taxon>Eukaryota</taxon>
        <taxon>Metazoa</taxon>
        <taxon>Spiralia</taxon>
        <taxon>Lophotrochozoa</taxon>
        <taxon>Mollusca</taxon>
        <taxon>Bivalvia</taxon>
        <taxon>Autobranchia</taxon>
        <taxon>Heteroconchia</taxon>
        <taxon>Palaeoheterodonta</taxon>
        <taxon>Unionida</taxon>
        <taxon>Unionoidea</taxon>
        <taxon>Unionidae</taxon>
        <taxon>Unioninae</taxon>
        <taxon>Sinanodonta</taxon>
    </lineage>
</organism>
<sequence length="118" mass="13107">MEELEDGAPEMKASSHFYEKGPSHQPLCKTNLEPDTYGNEWKRNTSADGIKPHRLSTHAFMTGKGPPTSSLDHCSTAFWGWTFQSKFDIGGIAFNRVIWPSITLLQNPEATLDILPSG</sequence>
<dbReference type="Proteomes" id="UP001634394">
    <property type="component" value="Unassembled WGS sequence"/>
</dbReference>
<evidence type="ECO:0000313" key="2">
    <source>
        <dbReference type="EMBL" id="KAL3873853.1"/>
    </source>
</evidence>
<comment type="caution">
    <text evidence="2">The sequence shown here is derived from an EMBL/GenBank/DDBJ whole genome shotgun (WGS) entry which is preliminary data.</text>
</comment>
<dbReference type="EMBL" id="JBJQND010000006">
    <property type="protein sequence ID" value="KAL3873853.1"/>
    <property type="molecule type" value="Genomic_DNA"/>
</dbReference>
<evidence type="ECO:0000313" key="3">
    <source>
        <dbReference type="Proteomes" id="UP001634394"/>
    </source>
</evidence>